<evidence type="ECO:0000313" key="2">
    <source>
        <dbReference type="Proteomes" id="UP000494216"/>
    </source>
</evidence>
<dbReference type="RefSeq" id="WP_246246950.1">
    <property type="nucleotide sequence ID" value="NZ_CADCXN010000055.1"/>
</dbReference>
<proteinExistence type="predicted"/>
<dbReference type="EMBL" id="CADCXN010000055">
    <property type="protein sequence ID" value="CAA9890704.1"/>
    <property type="molecule type" value="Genomic_DNA"/>
</dbReference>
<keyword evidence="2" id="KW-1185">Reference proteome</keyword>
<reference evidence="1 2" key="1">
    <citation type="submission" date="2020-02" db="EMBL/GenBank/DDBJ databases">
        <authorList>
            <person name="Hogendoorn C."/>
        </authorList>
    </citation>
    <scope>NUCLEOTIDE SEQUENCE [LARGE SCALE GENOMIC DNA]</scope>
    <source>
        <strain evidence="1">METHB21</strain>
    </source>
</reference>
<comment type="caution">
    <text evidence="1">The sequence shown here is derived from an EMBL/GenBank/DDBJ whole genome shotgun (WGS) entry which is preliminary data.</text>
</comment>
<dbReference type="AlphaFoldDB" id="A0A8S0WIR9"/>
<protein>
    <submittedName>
        <fullName evidence="1">Uncharacterized protein</fullName>
    </submittedName>
</protein>
<sequence length="116" mass="13351">MKNSFFLVIPKQQNNPLRLKQFETRALQQWLTELPTANPGLASRLIHDFIREFDATEMAAQSRLEALELLRPSVLVIEDYLRSRLIKTGFPKAENDKKILQVLIPIEKEFTISATG</sequence>
<gene>
    <name evidence="1" type="ORF">METHB2_270034</name>
</gene>
<evidence type="ECO:0000313" key="1">
    <source>
        <dbReference type="EMBL" id="CAA9890704.1"/>
    </source>
</evidence>
<accession>A0A8S0WIR9</accession>
<dbReference type="Proteomes" id="UP000494216">
    <property type="component" value="Unassembled WGS sequence"/>
</dbReference>
<organism evidence="1 2">
    <name type="scientific">Candidatus Methylobacter favarea</name>
    <dbReference type="NCBI Taxonomy" id="2707345"/>
    <lineage>
        <taxon>Bacteria</taxon>
        <taxon>Pseudomonadati</taxon>
        <taxon>Pseudomonadota</taxon>
        <taxon>Gammaproteobacteria</taxon>
        <taxon>Methylococcales</taxon>
        <taxon>Methylococcaceae</taxon>
        <taxon>Methylobacter</taxon>
    </lineage>
</organism>
<name>A0A8S0WIR9_9GAMM</name>